<dbReference type="PANTHER" id="PTHR30137:SF15">
    <property type="entry name" value="BLL6902 PROTEIN"/>
    <property type="match status" value="1"/>
</dbReference>
<feature type="domain" description="Luciferase-like" evidence="1">
    <location>
        <begin position="3"/>
        <end position="288"/>
    </location>
</feature>
<dbReference type="EMBL" id="BAABEO010000034">
    <property type="protein sequence ID" value="GAA3701819.1"/>
    <property type="molecule type" value="Genomic_DNA"/>
</dbReference>
<evidence type="ECO:0000313" key="2">
    <source>
        <dbReference type="EMBL" id="GAA3701819.1"/>
    </source>
</evidence>
<comment type="caution">
    <text evidence="2">The sequence shown here is derived from an EMBL/GenBank/DDBJ whole genome shotgun (WGS) entry which is preliminary data.</text>
</comment>
<dbReference type="Gene3D" id="3.20.20.30">
    <property type="entry name" value="Luciferase-like domain"/>
    <property type="match status" value="1"/>
</dbReference>
<name>A0ABP7D7M0_9MICC</name>
<dbReference type="InterPro" id="IPR036661">
    <property type="entry name" value="Luciferase-like_sf"/>
</dbReference>
<sequence length="328" mass="34624">MSHVSGDLPTEDVYRATVSLAQAVENAGFEEFWIAQHHFSPNAGHVSSPFVFLAHLGAVVTKLTLGVGVVALPFEDPIRLAEDIVTTEKLLGPRLRIGVGPGNPASRFDLFGITGEQRHAVFEEKYAELAALLDPAAASDLADGQLWPAPDPVRSRTLYQATYTPERGRVIGERGLGLLLSITHPSAGRGEGPATAGEGQRNIVDAYLEGLPAGVPPRITATRAVHVTDSPRERDEVAAHALALLGKVMGFTEPGALLEALGVRHAVEATEILGYSIGTAEHVRDRLEDDPAVAAATGVIFQNVTKDQTAWLDGVAALADVVVPALAV</sequence>
<dbReference type="Proteomes" id="UP001500752">
    <property type="component" value="Unassembled WGS sequence"/>
</dbReference>
<dbReference type="InterPro" id="IPR011251">
    <property type="entry name" value="Luciferase-like_dom"/>
</dbReference>
<dbReference type="InterPro" id="IPR050766">
    <property type="entry name" value="Bact_Lucif_Oxidored"/>
</dbReference>
<organism evidence="2 3">
    <name type="scientific">Arthrobacter ginkgonis</name>
    <dbReference type="NCBI Taxonomy" id="1630594"/>
    <lineage>
        <taxon>Bacteria</taxon>
        <taxon>Bacillati</taxon>
        <taxon>Actinomycetota</taxon>
        <taxon>Actinomycetes</taxon>
        <taxon>Micrococcales</taxon>
        <taxon>Micrococcaceae</taxon>
        <taxon>Arthrobacter</taxon>
    </lineage>
</organism>
<reference evidence="3" key="1">
    <citation type="journal article" date="2019" name="Int. J. Syst. Evol. Microbiol.">
        <title>The Global Catalogue of Microorganisms (GCM) 10K type strain sequencing project: providing services to taxonomists for standard genome sequencing and annotation.</title>
        <authorList>
            <consortium name="The Broad Institute Genomics Platform"/>
            <consortium name="The Broad Institute Genome Sequencing Center for Infectious Disease"/>
            <person name="Wu L."/>
            <person name="Ma J."/>
        </authorList>
    </citation>
    <scope>NUCLEOTIDE SEQUENCE [LARGE SCALE GENOMIC DNA]</scope>
    <source>
        <strain evidence="3">JCM 30742</strain>
    </source>
</reference>
<dbReference type="SUPFAM" id="SSF51679">
    <property type="entry name" value="Bacterial luciferase-like"/>
    <property type="match status" value="1"/>
</dbReference>
<evidence type="ECO:0000313" key="3">
    <source>
        <dbReference type="Proteomes" id="UP001500752"/>
    </source>
</evidence>
<accession>A0ABP7D7M0</accession>
<proteinExistence type="predicted"/>
<dbReference type="PANTHER" id="PTHR30137">
    <property type="entry name" value="LUCIFERASE-LIKE MONOOXYGENASE"/>
    <property type="match status" value="1"/>
</dbReference>
<protein>
    <submittedName>
        <fullName evidence="2">FMN-dependent luciferase-like monooxygenase</fullName>
    </submittedName>
</protein>
<evidence type="ECO:0000259" key="1">
    <source>
        <dbReference type="Pfam" id="PF00296"/>
    </source>
</evidence>
<gene>
    <name evidence="2" type="ORF">GCM10023081_42810</name>
</gene>
<keyword evidence="3" id="KW-1185">Reference proteome</keyword>
<dbReference type="Pfam" id="PF00296">
    <property type="entry name" value="Bac_luciferase"/>
    <property type="match status" value="1"/>
</dbReference>